<comment type="caution">
    <text evidence="1">The sequence shown here is derived from an EMBL/GenBank/DDBJ whole genome shotgun (WGS) entry which is preliminary data.</text>
</comment>
<dbReference type="SUPFAM" id="SSF52047">
    <property type="entry name" value="RNI-like"/>
    <property type="match status" value="1"/>
</dbReference>
<protein>
    <submittedName>
        <fullName evidence="1">Uncharacterized protein</fullName>
    </submittedName>
</protein>
<dbReference type="AlphaFoldDB" id="A0A8T0EXY6"/>
<evidence type="ECO:0000313" key="1">
    <source>
        <dbReference type="EMBL" id="KAF8781478.1"/>
    </source>
</evidence>
<gene>
    <name evidence="1" type="ORF">HNY73_011869</name>
</gene>
<keyword evidence="2" id="KW-1185">Reference proteome</keyword>
<accession>A0A8T0EXY6</accession>
<dbReference type="Proteomes" id="UP000807504">
    <property type="component" value="Unassembled WGS sequence"/>
</dbReference>
<dbReference type="Gene3D" id="3.80.10.10">
    <property type="entry name" value="Ribonuclease Inhibitor"/>
    <property type="match status" value="1"/>
</dbReference>
<name>A0A8T0EXY6_ARGBR</name>
<organism evidence="1 2">
    <name type="scientific">Argiope bruennichi</name>
    <name type="common">Wasp spider</name>
    <name type="synonym">Aranea bruennichi</name>
    <dbReference type="NCBI Taxonomy" id="94029"/>
    <lineage>
        <taxon>Eukaryota</taxon>
        <taxon>Metazoa</taxon>
        <taxon>Ecdysozoa</taxon>
        <taxon>Arthropoda</taxon>
        <taxon>Chelicerata</taxon>
        <taxon>Arachnida</taxon>
        <taxon>Araneae</taxon>
        <taxon>Araneomorphae</taxon>
        <taxon>Entelegynae</taxon>
        <taxon>Araneoidea</taxon>
        <taxon>Araneidae</taxon>
        <taxon>Argiope</taxon>
    </lineage>
</organism>
<dbReference type="EMBL" id="JABXBU010001863">
    <property type="protein sequence ID" value="KAF8781478.1"/>
    <property type="molecule type" value="Genomic_DNA"/>
</dbReference>
<sequence length="486" mass="55711">MAMLSLYAICIQKTISLLKQGEFDSSPQNPFSWLAPVILDDLLRYFLFLPHRERPRIADLRLLFTSGRLRHMNLSVFKIDEDQDLLLTLLTEKSCKLLKSITVPKSIKSDIIEGILLLSPNLELIHSAVKFNLQILENNKKLRILKLHLSTRVVSELFSQNKADVLHSLPNLQSLSFCEQSDYFSSWKEIASILKNCPHLVSIGYADSSMAIQEMQRTNLQLNMRRCLWGSKFWNLNWNLKSLLLPLGKEVLPHIIKKAVSSCKLVEELFMVVSHGDCLQYLAELKKLILLSVSFTNTSVDCMPIFISLLNDIGHQLKHVFIQHIERTAVDILLIKCPNLISLRINGPVFVSDTTTRIPSSILLKRLRLSITDDKTLLFLLPRCLYLRELYLDFAPNLNDDLLFRIFNQNSFLQLQIASICDCKLSSRGLRLFLKAAISLKKVSFCPFGAIVTSIINKCNLQIVNCRAYSLQKKEFFHLKFSSCHF</sequence>
<dbReference type="OMA" id="NICALYY"/>
<dbReference type="OrthoDB" id="6446721at2759"/>
<reference evidence="1" key="1">
    <citation type="journal article" date="2020" name="bioRxiv">
        <title>Chromosome-level reference genome of the European wasp spider Argiope bruennichi: a resource for studies on range expansion and evolutionary adaptation.</title>
        <authorList>
            <person name="Sheffer M.M."/>
            <person name="Hoppe A."/>
            <person name="Krehenwinkel H."/>
            <person name="Uhl G."/>
            <person name="Kuss A.W."/>
            <person name="Jensen L."/>
            <person name="Jensen C."/>
            <person name="Gillespie R.G."/>
            <person name="Hoff K.J."/>
            <person name="Prost S."/>
        </authorList>
    </citation>
    <scope>NUCLEOTIDE SEQUENCE</scope>
</reference>
<evidence type="ECO:0000313" key="2">
    <source>
        <dbReference type="Proteomes" id="UP000807504"/>
    </source>
</evidence>
<reference evidence="1" key="2">
    <citation type="submission" date="2020-06" db="EMBL/GenBank/DDBJ databases">
        <authorList>
            <person name="Sheffer M."/>
        </authorList>
    </citation>
    <scope>NUCLEOTIDE SEQUENCE</scope>
</reference>
<proteinExistence type="predicted"/>
<dbReference type="InterPro" id="IPR032675">
    <property type="entry name" value="LRR_dom_sf"/>
</dbReference>